<keyword evidence="2" id="KW-0433">Leucine-rich repeat</keyword>
<reference evidence="13" key="1">
    <citation type="submission" date="2016-06" db="EMBL/GenBank/DDBJ databases">
        <title>Parallel loss of symbiosis genes in relatives of nitrogen-fixing non-legume Parasponia.</title>
        <authorList>
            <person name="Van Velzen R."/>
            <person name="Holmer R."/>
            <person name="Bu F."/>
            <person name="Rutten L."/>
            <person name="Van Zeijl A."/>
            <person name="Liu W."/>
            <person name="Santuari L."/>
            <person name="Cao Q."/>
            <person name="Sharma T."/>
            <person name="Shen D."/>
            <person name="Roswanjaya Y."/>
            <person name="Wardhani T."/>
            <person name="Kalhor M.S."/>
            <person name="Jansen J."/>
            <person name="Van den Hoogen J."/>
            <person name="Gungor B."/>
            <person name="Hartog M."/>
            <person name="Hontelez J."/>
            <person name="Verver J."/>
            <person name="Yang W.-C."/>
            <person name="Schijlen E."/>
            <person name="Repin R."/>
            <person name="Schilthuizen M."/>
            <person name="Schranz E."/>
            <person name="Heidstra R."/>
            <person name="Miyata K."/>
            <person name="Fedorova E."/>
            <person name="Kohlen W."/>
            <person name="Bisseling T."/>
            <person name="Smit S."/>
            <person name="Geurts R."/>
        </authorList>
    </citation>
    <scope>NUCLEOTIDE SEQUENCE [LARGE SCALE GENOMIC DNA]</scope>
    <source>
        <strain evidence="13">cv. RG33-2</strain>
    </source>
</reference>
<keyword evidence="6" id="KW-0067">ATP-binding</keyword>
<dbReference type="Pfam" id="PF23559">
    <property type="entry name" value="WHD_DRP"/>
    <property type="match status" value="1"/>
</dbReference>
<dbReference type="FunFam" id="1.10.10.10:FF:000322">
    <property type="entry name" value="Probable disease resistance protein At1g63360"/>
    <property type="match status" value="1"/>
</dbReference>
<dbReference type="Gene3D" id="3.80.10.10">
    <property type="entry name" value="Ribonuclease Inhibitor"/>
    <property type="match status" value="2"/>
</dbReference>
<feature type="compositionally biased region" description="Basic and acidic residues" evidence="8">
    <location>
        <begin position="1209"/>
        <end position="1226"/>
    </location>
</feature>
<dbReference type="InterPro" id="IPR058922">
    <property type="entry name" value="WHD_DRP"/>
</dbReference>
<accession>A0A2P5BJW8</accession>
<dbReference type="SUPFAM" id="SSF52540">
    <property type="entry name" value="P-loop containing nucleoside triphosphate hydrolases"/>
    <property type="match status" value="1"/>
</dbReference>
<dbReference type="EMBL" id="JXTC01000508">
    <property type="protein sequence ID" value="PON49077.1"/>
    <property type="molecule type" value="Genomic_DNA"/>
</dbReference>
<organism evidence="12 13">
    <name type="scientific">Trema orientale</name>
    <name type="common">Charcoal tree</name>
    <name type="synonym">Celtis orientalis</name>
    <dbReference type="NCBI Taxonomy" id="63057"/>
    <lineage>
        <taxon>Eukaryota</taxon>
        <taxon>Viridiplantae</taxon>
        <taxon>Streptophyta</taxon>
        <taxon>Embryophyta</taxon>
        <taxon>Tracheophyta</taxon>
        <taxon>Spermatophyta</taxon>
        <taxon>Magnoliopsida</taxon>
        <taxon>eudicotyledons</taxon>
        <taxon>Gunneridae</taxon>
        <taxon>Pentapetalae</taxon>
        <taxon>rosids</taxon>
        <taxon>fabids</taxon>
        <taxon>Rosales</taxon>
        <taxon>Cannabaceae</taxon>
        <taxon>Trema</taxon>
    </lineage>
</organism>
<dbReference type="AlphaFoldDB" id="A0A2P5BJW8"/>
<feature type="region of interest" description="Disordered" evidence="8">
    <location>
        <begin position="969"/>
        <end position="1226"/>
    </location>
</feature>
<keyword evidence="5" id="KW-0611">Plant defense</keyword>
<dbReference type="OrthoDB" id="1750503at2759"/>
<evidence type="ECO:0000256" key="8">
    <source>
        <dbReference type="SAM" id="MobiDB-lite"/>
    </source>
</evidence>
<sequence length="1226" mass="142773">MEAVGVAFAELVKCVSAPIVECVKYHRGINKYMATLRKRLDELNSQNTDLELRKNVDLVSGETMVKEEVKLWLERIKNINDEIKNTEEKVEKVKFFSRVDLGKSVARKIEEVKELYESGRKLLESSLVIPLPERGDPLPTIMIKGGETRFERKIQEIWESLIDDRVTKIGVYGMGGIGKTTALERINNMILENKDKFDSVIWVTVSKDSDLTNLQEKIAHKLGLDISKEVDQKTREGKLYKQFNTKRKYVLILDDLWYAHSLKEVGIPEPENGCKLVLTTRSRDVCNKMSCKPIFQIEFLSEDDAMELFLETVGRDVLSIENLEKMLKEIVQQCAGLPLAVVTIAKSLKGTVNLYEWEIALEKLKKCIKGSESDAIIERLKFSYDRLNDKRLQDCLLYCALYPEDYEIDRALLIEYLIVEEIIEESNTRQYQIKDGQAMLAKLVNLCLLNNVDKYARYVKMHDLVRDMALRITSESPRFFVKAGLGLKTVPNEENWKGDTLKVSLMDNNICDIPPSFEPPKCRKLSTLLLCKNTLRSISDNFFLHMKGLCVLDLSYTRIANLPESVSNLVNLTALLLKRCEELKYVPSLAKLKRLRKLDFFETGVIEVPHGMETLAKLRYLDFSLCRLEFMPDGVLRKFINLQYLSLMFLSTTPRIEGEDLACLKNLETFHVLIDDINNYNVCVKSLENRELTNYIFICQSQFSQEYLSWIVHSSGGDKFVYLRECKLSESILLPEDVEKLRIEKCNVKVSRLYELVPFNVTTKLRCLEIKHCQLTEYLFSCLYSYNSRLLQNLERLDLDKLSNLRGLFEREKFGSPQLGFFSSLKYLRIQYCNNLKKLFILDNASIPSLEEIFIKKCNQLEELISSTKSDDEDQNQEKGGTDHHAIDLPKLRSLHLSRLPKLHRIPFIAKSLQDVCIYGCPNLKRISPLLDRERCPPSLQYVRIDRSIWRSLEWDYLDAKNFVQSFMDPDGYSGSEEVEELEGEKGGGGEENEEEEKEGRKGKEEEGKVREQKEEGREQKEEGREQKEEVNKEGEEEREEKEVEGEGEEEREQKEEEGKEEEDKEREKKEEEGEQREREEEEKQEEEESEGEGETEEERKQREAEEEEKEEEEEEGEGERETKEEERKQREGEEIGKEVVEEREEREGEEEEREQKEIEGENEEEEEIEQREGGENREEREGEGKEEEKEKEREHREGEGDEEEEEENGGRRGDEKEDHPSFIGS</sequence>
<feature type="domain" description="Disease resistance protein winged helix" evidence="11">
    <location>
        <begin position="401"/>
        <end position="469"/>
    </location>
</feature>
<feature type="domain" description="Disease resistance protein At4g27190-like leucine-rich repeats" evidence="10">
    <location>
        <begin position="821"/>
        <end position="929"/>
    </location>
</feature>
<comment type="similarity">
    <text evidence="1">Belongs to the disease resistance NB-LRR family.</text>
</comment>
<dbReference type="FunFam" id="3.40.50.300:FF:001091">
    <property type="entry name" value="Probable disease resistance protein At1g61300"/>
    <property type="match status" value="1"/>
</dbReference>
<dbReference type="Pfam" id="PF00931">
    <property type="entry name" value="NB-ARC"/>
    <property type="match status" value="1"/>
</dbReference>
<dbReference type="Gene3D" id="3.40.50.300">
    <property type="entry name" value="P-loop containing nucleotide triphosphate hydrolases"/>
    <property type="match status" value="1"/>
</dbReference>
<feature type="coiled-coil region" evidence="7">
    <location>
        <begin position="33"/>
        <end position="93"/>
    </location>
</feature>
<dbReference type="InterPro" id="IPR032675">
    <property type="entry name" value="LRR_dom_sf"/>
</dbReference>
<evidence type="ECO:0000313" key="12">
    <source>
        <dbReference type="EMBL" id="PON49077.1"/>
    </source>
</evidence>
<dbReference type="InParanoid" id="A0A2P5BJW8"/>
<proteinExistence type="inferred from homology"/>
<dbReference type="Proteomes" id="UP000237000">
    <property type="component" value="Unassembled WGS sequence"/>
</dbReference>
<feature type="compositionally biased region" description="Basic and acidic residues" evidence="8">
    <location>
        <begin position="1066"/>
        <end position="1079"/>
    </location>
</feature>
<keyword evidence="3" id="KW-0677">Repeat</keyword>
<dbReference type="GO" id="GO:0006952">
    <property type="term" value="P:defense response"/>
    <property type="evidence" value="ECO:0007669"/>
    <property type="project" value="UniProtKB-KW"/>
</dbReference>
<dbReference type="SMART" id="SM00369">
    <property type="entry name" value="LRR_TYP"/>
    <property type="match status" value="3"/>
</dbReference>
<evidence type="ECO:0000313" key="13">
    <source>
        <dbReference type="Proteomes" id="UP000237000"/>
    </source>
</evidence>
<dbReference type="Gene3D" id="1.10.8.430">
    <property type="entry name" value="Helical domain of apoptotic protease-activating factors"/>
    <property type="match status" value="1"/>
</dbReference>
<dbReference type="GO" id="GO:0005524">
    <property type="term" value="F:ATP binding"/>
    <property type="evidence" value="ECO:0007669"/>
    <property type="project" value="UniProtKB-KW"/>
</dbReference>
<dbReference type="InterPro" id="IPR057135">
    <property type="entry name" value="At4g27190-like_LRR"/>
</dbReference>
<feature type="compositionally biased region" description="Acidic residues" evidence="8">
    <location>
        <begin position="1161"/>
        <end position="1170"/>
    </location>
</feature>
<feature type="compositionally biased region" description="Basic and acidic residues" evidence="8">
    <location>
        <begin position="1171"/>
        <end position="1199"/>
    </location>
</feature>
<dbReference type="InterPro" id="IPR002182">
    <property type="entry name" value="NB-ARC"/>
</dbReference>
<feature type="compositionally biased region" description="Basic and acidic residues" evidence="8">
    <location>
        <begin position="998"/>
        <end position="1036"/>
    </location>
</feature>
<keyword evidence="7" id="KW-0175">Coiled coil</keyword>
<evidence type="ECO:0000256" key="3">
    <source>
        <dbReference type="ARBA" id="ARBA00022737"/>
    </source>
</evidence>
<feature type="compositionally biased region" description="Acidic residues" evidence="8">
    <location>
        <begin position="1037"/>
        <end position="1051"/>
    </location>
</feature>
<dbReference type="GO" id="GO:0043531">
    <property type="term" value="F:ADP binding"/>
    <property type="evidence" value="ECO:0007669"/>
    <property type="project" value="InterPro"/>
</dbReference>
<evidence type="ECO:0000256" key="4">
    <source>
        <dbReference type="ARBA" id="ARBA00022741"/>
    </source>
</evidence>
<dbReference type="InterPro" id="IPR027417">
    <property type="entry name" value="P-loop_NTPase"/>
</dbReference>
<dbReference type="InterPro" id="IPR042197">
    <property type="entry name" value="Apaf_helical"/>
</dbReference>
<protein>
    <submittedName>
        <fullName evidence="12">NB-ARC domain containing protein</fullName>
    </submittedName>
</protein>
<evidence type="ECO:0000256" key="7">
    <source>
        <dbReference type="SAM" id="Coils"/>
    </source>
</evidence>
<gene>
    <name evidence="12" type="ORF">TorRG33x02_318780</name>
</gene>
<dbReference type="InterPro" id="IPR003591">
    <property type="entry name" value="Leu-rich_rpt_typical-subtyp"/>
</dbReference>
<dbReference type="Pfam" id="PF13855">
    <property type="entry name" value="LRR_8"/>
    <property type="match status" value="1"/>
</dbReference>
<evidence type="ECO:0000256" key="6">
    <source>
        <dbReference type="ARBA" id="ARBA00022840"/>
    </source>
</evidence>
<dbReference type="Pfam" id="PF23247">
    <property type="entry name" value="LRR_RPS2"/>
    <property type="match status" value="1"/>
</dbReference>
<evidence type="ECO:0000256" key="5">
    <source>
        <dbReference type="ARBA" id="ARBA00022821"/>
    </source>
</evidence>
<evidence type="ECO:0000259" key="11">
    <source>
        <dbReference type="Pfam" id="PF23559"/>
    </source>
</evidence>
<evidence type="ECO:0000259" key="9">
    <source>
        <dbReference type="Pfam" id="PF00931"/>
    </source>
</evidence>
<dbReference type="InterPro" id="IPR001611">
    <property type="entry name" value="Leu-rich_rpt"/>
</dbReference>
<name>A0A2P5BJW8_TREOI</name>
<evidence type="ECO:0000256" key="1">
    <source>
        <dbReference type="ARBA" id="ARBA00008894"/>
    </source>
</evidence>
<evidence type="ECO:0000259" key="10">
    <source>
        <dbReference type="Pfam" id="PF23247"/>
    </source>
</evidence>
<keyword evidence="13" id="KW-1185">Reference proteome</keyword>
<feature type="compositionally biased region" description="Basic and acidic residues" evidence="8">
    <location>
        <begin position="1120"/>
        <end position="1147"/>
    </location>
</feature>
<comment type="caution">
    <text evidence="12">The sequence shown here is derived from an EMBL/GenBank/DDBJ whole genome shotgun (WGS) entry which is preliminary data.</text>
</comment>
<dbReference type="InterPro" id="IPR050905">
    <property type="entry name" value="Plant_NBS-LRR"/>
</dbReference>
<dbReference type="SUPFAM" id="SSF52058">
    <property type="entry name" value="L domain-like"/>
    <property type="match status" value="1"/>
</dbReference>
<keyword evidence="4" id="KW-0547">Nucleotide-binding</keyword>
<dbReference type="PANTHER" id="PTHR33463:SF187">
    <property type="entry name" value="AND NB-ARC DOMAIN DISEASE RESISTANCE PROTEIN, PUTATIVE-RELATED"/>
    <property type="match status" value="1"/>
</dbReference>
<feature type="domain" description="NB-ARC" evidence="9">
    <location>
        <begin position="151"/>
        <end position="315"/>
    </location>
</feature>
<feature type="compositionally biased region" description="Acidic residues" evidence="8">
    <location>
        <begin position="1105"/>
        <end position="1119"/>
    </location>
</feature>
<dbReference type="PRINTS" id="PR00364">
    <property type="entry name" value="DISEASERSIST"/>
</dbReference>
<dbReference type="PANTHER" id="PTHR33463">
    <property type="entry name" value="NB-ARC DOMAIN-CONTAINING PROTEIN-RELATED"/>
    <property type="match status" value="1"/>
</dbReference>
<feature type="compositionally biased region" description="Acidic residues" evidence="8">
    <location>
        <begin position="1080"/>
        <end position="1097"/>
    </location>
</feature>
<evidence type="ECO:0000256" key="2">
    <source>
        <dbReference type="ARBA" id="ARBA00022614"/>
    </source>
</evidence>